<reference evidence="2" key="1">
    <citation type="submission" date="2022-02" db="EMBL/GenBank/DDBJ databases">
        <authorList>
            <person name="King R."/>
        </authorList>
    </citation>
    <scope>NUCLEOTIDE SEQUENCE</scope>
</reference>
<dbReference type="AlphaFoldDB" id="A0A9P0NIZ1"/>
<proteinExistence type="predicted"/>
<evidence type="ECO:0000313" key="3">
    <source>
        <dbReference type="Proteomes" id="UP001154329"/>
    </source>
</evidence>
<feature type="region of interest" description="Disordered" evidence="1">
    <location>
        <begin position="167"/>
        <end position="208"/>
    </location>
</feature>
<sequence>MRLKNGSGLVRRAGQEKRLQVVAHDESVHERGAVGFHRQRAPREKHDLGEEVERYEPQHLAAELLDHEHGRERRPVRQPPRGRRHGRVAAGPAGGHRRRHRGRRRRQRFAALVVLHHPLDGGVRRVRESQEVADQHGRVPGREDDHGDGQQTAGRQFHVIDAGLALQPDERRRPRPGPVPQRRAHRVESDHHGHRVPRSDHSTLSVQSSSTYCTVVPPRRCVCRDTVIFDRIQEIIIFSKRK</sequence>
<keyword evidence="3" id="KW-1185">Reference proteome</keyword>
<evidence type="ECO:0000313" key="2">
    <source>
        <dbReference type="EMBL" id="CAH1731351.1"/>
    </source>
</evidence>
<feature type="compositionally biased region" description="Basic residues" evidence="1">
    <location>
        <begin position="95"/>
        <end position="105"/>
    </location>
</feature>
<evidence type="ECO:0000256" key="1">
    <source>
        <dbReference type="SAM" id="MobiDB-lite"/>
    </source>
</evidence>
<organism evidence="2 3">
    <name type="scientific">Aphis gossypii</name>
    <name type="common">Cotton aphid</name>
    <dbReference type="NCBI Taxonomy" id="80765"/>
    <lineage>
        <taxon>Eukaryota</taxon>
        <taxon>Metazoa</taxon>
        <taxon>Ecdysozoa</taxon>
        <taxon>Arthropoda</taxon>
        <taxon>Hexapoda</taxon>
        <taxon>Insecta</taxon>
        <taxon>Pterygota</taxon>
        <taxon>Neoptera</taxon>
        <taxon>Paraneoptera</taxon>
        <taxon>Hemiptera</taxon>
        <taxon>Sternorrhyncha</taxon>
        <taxon>Aphidomorpha</taxon>
        <taxon>Aphidoidea</taxon>
        <taxon>Aphididae</taxon>
        <taxon>Aphidini</taxon>
        <taxon>Aphis</taxon>
        <taxon>Aphis</taxon>
    </lineage>
</organism>
<feature type="compositionally biased region" description="Basic residues" evidence="1">
    <location>
        <begin position="76"/>
        <end position="87"/>
    </location>
</feature>
<feature type="region of interest" description="Disordered" evidence="1">
    <location>
        <begin position="123"/>
        <end position="151"/>
    </location>
</feature>
<reference evidence="2" key="2">
    <citation type="submission" date="2022-10" db="EMBL/GenBank/DDBJ databases">
        <authorList>
            <consortium name="ENA_rothamsted_submissions"/>
            <consortium name="culmorum"/>
            <person name="King R."/>
        </authorList>
    </citation>
    <scope>NUCLEOTIDE SEQUENCE</scope>
</reference>
<feature type="region of interest" description="Disordered" evidence="1">
    <location>
        <begin position="66"/>
        <end position="105"/>
    </location>
</feature>
<gene>
    <name evidence="2" type="ORF">APHIGO_LOCUS8080</name>
</gene>
<accession>A0A9P0NIZ1</accession>
<feature type="compositionally biased region" description="Basic and acidic residues" evidence="1">
    <location>
        <begin position="66"/>
        <end position="75"/>
    </location>
</feature>
<name>A0A9P0NIZ1_APHGO</name>
<protein>
    <submittedName>
        <fullName evidence="2">Uncharacterized protein</fullName>
    </submittedName>
</protein>
<feature type="compositionally biased region" description="Basic and acidic residues" evidence="1">
    <location>
        <begin position="186"/>
        <end position="201"/>
    </location>
</feature>
<dbReference type="EMBL" id="OU899036">
    <property type="protein sequence ID" value="CAH1731351.1"/>
    <property type="molecule type" value="Genomic_DNA"/>
</dbReference>
<feature type="compositionally biased region" description="Basic and acidic residues" evidence="1">
    <location>
        <begin position="123"/>
        <end position="148"/>
    </location>
</feature>
<dbReference type="Proteomes" id="UP001154329">
    <property type="component" value="Chromosome 3"/>
</dbReference>